<evidence type="ECO:0000313" key="1">
    <source>
        <dbReference type="EMBL" id="KKN24128.1"/>
    </source>
</evidence>
<dbReference type="EMBL" id="LAZR01002908">
    <property type="protein sequence ID" value="KKN24128.1"/>
    <property type="molecule type" value="Genomic_DNA"/>
</dbReference>
<name>A0A0F9S440_9ZZZZ</name>
<proteinExistence type="predicted"/>
<sequence length="116" mass="13397">MATPDHFKERRQAKREARKVRADRLKKWVPLIKTLCDRYGITVAEIPSGFQLRHQEYIINWWLPTNKIMIQYAGSGETREFMPDGEPGEPKIITAIKKLVEVTRGEKVSTTTQSPS</sequence>
<comment type="caution">
    <text evidence="1">The sequence shown here is derived from an EMBL/GenBank/DDBJ whole genome shotgun (WGS) entry which is preliminary data.</text>
</comment>
<reference evidence="1" key="1">
    <citation type="journal article" date="2015" name="Nature">
        <title>Complex archaea that bridge the gap between prokaryotes and eukaryotes.</title>
        <authorList>
            <person name="Spang A."/>
            <person name="Saw J.H."/>
            <person name="Jorgensen S.L."/>
            <person name="Zaremba-Niedzwiedzka K."/>
            <person name="Martijn J."/>
            <person name="Lind A.E."/>
            <person name="van Eijk R."/>
            <person name="Schleper C."/>
            <person name="Guy L."/>
            <person name="Ettema T.J."/>
        </authorList>
    </citation>
    <scope>NUCLEOTIDE SEQUENCE</scope>
</reference>
<accession>A0A0F9S440</accession>
<protein>
    <submittedName>
        <fullName evidence="1">Uncharacterized protein</fullName>
    </submittedName>
</protein>
<organism evidence="1">
    <name type="scientific">marine sediment metagenome</name>
    <dbReference type="NCBI Taxonomy" id="412755"/>
    <lineage>
        <taxon>unclassified sequences</taxon>
        <taxon>metagenomes</taxon>
        <taxon>ecological metagenomes</taxon>
    </lineage>
</organism>
<dbReference type="AlphaFoldDB" id="A0A0F9S440"/>
<gene>
    <name evidence="1" type="ORF">LCGC14_0898170</name>
</gene>